<dbReference type="EMBL" id="BSNK01000002">
    <property type="protein sequence ID" value="GLQ25033.1"/>
    <property type="molecule type" value="Genomic_DNA"/>
</dbReference>
<reference evidence="1" key="1">
    <citation type="journal article" date="2014" name="Int. J. Syst. Evol. Microbiol.">
        <title>Complete genome of a new Firmicutes species belonging to the dominant human colonic microbiota ('Ruminococcus bicirculans') reveals two chromosomes and a selective capacity to utilize plant glucans.</title>
        <authorList>
            <consortium name="NISC Comparative Sequencing Program"/>
            <person name="Wegmann U."/>
            <person name="Louis P."/>
            <person name="Goesmann A."/>
            <person name="Henrissat B."/>
            <person name="Duncan S.H."/>
            <person name="Flint H.J."/>
        </authorList>
    </citation>
    <scope>NUCLEOTIDE SEQUENCE</scope>
    <source>
        <strain evidence="1">NBRC 108219</strain>
    </source>
</reference>
<gene>
    <name evidence="1" type="ORF">GCM10007853_29070</name>
</gene>
<comment type="caution">
    <text evidence="1">The sequence shown here is derived from an EMBL/GenBank/DDBJ whole genome shotgun (WGS) entry which is preliminary data.</text>
</comment>
<accession>A0ABQ5VCA4</accession>
<evidence type="ECO:0000313" key="1">
    <source>
        <dbReference type="EMBL" id="GLQ25033.1"/>
    </source>
</evidence>
<sequence length="130" mass="14989">MNFWDHVSEKKITSPENEVENAEPSIDEFAKMAQSVQHLCQVGSISARGFIERPDDNYERNRYEGLRDQAVTLVLQIHDGFLQGFAIHQLAKLCREANQVSYVRPFFAAIEDEFIRSKIMEDVPELEEGE</sequence>
<organism evidence="1 2">
    <name type="scientific">Algimonas ampicilliniresistens</name>
    <dbReference type="NCBI Taxonomy" id="1298735"/>
    <lineage>
        <taxon>Bacteria</taxon>
        <taxon>Pseudomonadati</taxon>
        <taxon>Pseudomonadota</taxon>
        <taxon>Alphaproteobacteria</taxon>
        <taxon>Maricaulales</taxon>
        <taxon>Robiginitomaculaceae</taxon>
        <taxon>Algimonas</taxon>
    </lineage>
</organism>
<dbReference type="RefSeq" id="WP_284392124.1">
    <property type="nucleotide sequence ID" value="NZ_BSNK01000002.1"/>
</dbReference>
<name>A0ABQ5VCA4_9PROT</name>
<dbReference type="Proteomes" id="UP001161391">
    <property type="component" value="Unassembled WGS sequence"/>
</dbReference>
<evidence type="ECO:0000313" key="2">
    <source>
        <dbReference type="Proteomes" id="UP001161391"/>
    </source>
</evidence>
<keyword evidence="2" id="KW-1185">Reference proteome</keyword>
<reference evidence="1" key="2">
    <citation type="submission" date="2023-01" db="EMBL/GenBank/DDBJ databases">
        <title>Draft genome sequence of Algimonas ampicilliniresistens strain NBRC 108219.</title>
        <authorList>
            <person name="Sun Q."/>
            <person name="Mori K."/>
        </authorList>
    </citation>
    <scope>NUCLEOTIDE SEQUENCE</scope>
    <source>
        <strain evidence="1">NBRC 108219</strain>
    </source>
</reference>
<protein>
    <submittedName>
        <fullName evidence="1">Uncharacterized protein</fullName>
    </submittedName>
</protein>
<proteinExistence type="predicted"/>